<dbReference type="GO" id="GO:0016020">
    <property type="term" value="C:membrane"/>
    <property type="evidence" value="ECO:0007669"/>
    <property type="project" value="UniProtKB-SubCell"/>
</dbReference>
<dbReference type="OrthoDB" id="5820127at2759"/>
<proteinExistence type="predicted"/>
<dbReference type="Proteomes" id="UP000783686">
    <property type="component" value="Unassembled WGS sequence"/>
</dbReference>
<feature type="transmembrane region" description="Helical" evidence="5">
    <location>
        <begin position="123"/>
        <end position="141"/>
    </location>
</feature>
<dbReference type="Gene3D" id="1.20.1070.10">
    <property type="entry name" value="Rhodopsin 7-helix transmembrane proteins"/>
    <property type="match status" value="1"/>
</dbReference>
<feature type="transmembrane region" description="Helical" evidence="5">
    <location>
        <begin position="204"/>
        <end position="229"/>
    </location>
</feature>
<evidence type="ECO:0000259" key="6">
    <source>
        <dbReference type="PROSITE" id="PS50262"/>
    </source>
</evidence>
<dbReference type="InterPro" id="IPR017452">
    <property type="entry name" value="GPCR_Rhodpsn_7TM"/>
</dbReference>
<feature type="transmembrane region" description="Helical" evidence="5">
    <location>
        <begin position="45"/>
        <end position="69"/>
    </location>
</feature>
<protein>
    <recommendedName>
        <fullName evidence="6">G-protein coupled receptors family 1 profile domain-containing protein</fullName>
    </recommendedName>
</protein>
<dbReference type="Proteomes" id="UP000614601">
    <property type="component" value="Unassembled WGS sequence"/>
</dbReference>
<dbReference type="AlphaFoldDB" id="A0A811L6V6"/>
<accession>A0A811L6V6</accession>
<sequence length="315" mass="36042">MTFNAYDLSLYPGVVITILLAIIGVFGNCNIVSCRKRSLRSACNIIVACGALSDVFHQGSHFIFAYYYVTGNAFQNLQWCYYLNILPLFNMNYGSILTLSIGVDRLFCITAPVIYARIKLNTYLLIFMIPQMIYGFVLLYICHKSVVVHNNDSVVCMIAEMYVGKAQAYWSSAQTILYILVIVCYIILGLVVRSKKLGKAIRRFIRSLMFIMITTVFGWFMVAFTLMFYTTTVTQPKEFDLFFIHMNVGWAANLGLASNYVIYFACSDEYRKAFYEQLKILTFGRIKQLNHNVTKLAVTTTKRSNSSIKHYSSNF</sequence>
<dbReference type="PANTHER" id="PTHR23360">
    <property type="entry name" value="G-PROTEIN COUPLED RECEPTORS FAMILY 1 PROFILE DOMAIN-CONTAINING PROTEIN-RELATED"/>
    <property type="match status" value="1"/>
</dbReference>
<keyword evidence="4 5" id="KW-0472">Membrane</keyword>
<dbReference type="EMBL" id="CAJFDH010000005">
    <property type="protein sequence ID" value="CAD5223960.1"/>
    <property type="molecule type" value="Genomic_DNA"/>
</dbReference>
<dbReference type="InterPro" id="IPR019424">
    <property type="entry name" value="7TM_GPCR_Srsx"/>
</dbReference>
<name>A0A811L6V6_9BILA</name>
<feature type="transmembrane region" description="Helical" evidence="5">
    <location>
        <begin position="12"/>
        <end position="33"/>
    </location>
</feature>
<dbReference type="InterPro" id="IPR000276">
    <property type="entry name" value="GPCR_Rhodpsn"/>
</dbReference>
<keyword evidence="8" id="KW-1185">Reference proteome</keyword>
<gene>
    <name evidence="7" type="ORF">BOKJ2_LOCUS10730</name>
</gene>
<comment type="subcellular location">
    <subcellularLocation>
        <location evidence="1">Membrane</location>
    </subcellularLocation>
</comment>
<evidence type="ECO:0000313" key="7">
    <source>
        <dbReference type="EMBL" id="CAD5223960.1"/>
    </source>
</evidence>
<dbReference type="GO" id="GO:0004930">
    <property type="term" value="F:G protein-coupled receptor activity"/>
    <property type="evidence" value="ECO:0007669"/>
    <property type="project" value="InterPro"/>
</dbReference>
<dbReference type="InterPro" id="IPR047130">
    <property type="entry name" value="7TM_GPCR_Srsx_nematod"/>
</dbReference>
<evidence type="ECO:0000256" key="2">
    <source>
        <dbReference type="ARBA" id="ARBA00022692"/>
    </source>
</evidence>
<dbReference type="Pfam" id="PF10320">
    <property type="entry name" value="7TM_GPCR_Srsx"/>
    <property type="match status" value="1"/>
</dbReference>
<feature type="domain" description="G-protein coupled receptors family 1 profile" evidence="6">
    <location>
        <begin position="17"/>
        <end position="263"/>
    </location>
</feature>
<evidence type="ECO:0000256" key="3">
    <source>
        <dbReference type="ARBA" id="ARBA00022989"/>
    </source>
</evidence>
<reference evidence="7" key="1">
    <citation type="submission" date="2020-09" db="EMBL/GenBank/DDBJ databases">
        <authorList>
            <person name="Kikuchi T."/>
        </authorList>
    </citation>
    <scope>NUCLEOTIDE SEQUENCE</scope>
    <source>
        <strain evidence="7">SH1</strain>
    </source>
</reference>
<feature type="transmembrane region" description="Helical" evidence="5">
    <location>
        <begin position="241"/>
        <end position="266"/>
    </location>
</feature>
<evidence type="ECO:0000313" key="8">
    <source>
        <dbReference type="Proteomes" id="UP000614601"/>
    </source>
</evidence>
<comment type="caution">
    <text evidence="7">The sequence shown here is derived from an EMBL/GenBank/DDBJ whole genome shotgun (WGS) entry which is preliminary data.</text>
</comment>
<dbReference type="SUPFAM" id="SSF81321">
    <property type="entry name" value="Family A G protein-coupled receptor-like"/>
    <property type="match status" value="1"/>
</dbReference>
<feature type="transmembrane region" description="Helical" evidence="5">
    <location>
        <begin position="175"/>
        <end position="192"/>
    </location>
</feature>
<evidence type="ECO:0000256" key="4">
    <source>
        <dbReference type="ARBA" id="ARBA00023136"/>
    </source>
</evidence>
<feature type="transmembrane region" description="Helical" evidence="5">
    <location>
        <begin position="81"/>
        <end position="103"/>
    </location>
</feature>
<evidence type="ECO:0000256" key="1">
    <source>
        <dbReference type="ARBA" id="ARBA00004370"/>
    </source>
</evidence>
<dbReference type="PROSITE" id="PS50262">
    <property type="entry name" value="G_PROTEIN_RECEP_F1_2"/>
    <property type="match status" value="1"/>
</dbReference>
<keyword evidence="2 5" id="KW-0812">Transmembrane</keyword>
<dbReference type="PANTHER" id="PTHR23360:SF5">
    <property type="entry name" value="G-PROTEIN COUPLED RECEPTORS FAMILY 1 PROFILE DOMAIN-CONTAINING PROTEIN"/>
    <property type="match status" value="1"/>
</dbReference>
<dbReference type="EMBL" id="CAJFCW020000005">
    <property type="protein sequence ID" value="CAG9119225.1"/>
    <property type="molecule type" value="Genomic_DNA"/>
</dbReference>
<keyword evidence="3 5" id="KW-1133">Transmembrane helix</keyword>
<evidence type="ECO:0000256" key="5">
    <source>
        <dbReference type="SAM" id="Phobius"/>
    </source>
</evidence>
<organism evidence="7 8">
    <name type="scientific">Bursaphelenchus okinawaensis</name>
    <dbReference type="NCBI Taxonomy" id="465554"/>
    <lineage>
        <taxon>Eukaryota</taxon>
        <taxon>Metazoa</taxon>
        <taxon>Ecdysozoa</taxon>
        <taxon>Nematoda</taxon>
        <taxon>Chromadorea</taxon>
        <taxon>Rhabditida</taxon>
        <taxon>Tylenchina</taxon>
        <taxon>Tylenchomorpha</taxon>
        <taxon>Aphelenchoidea</taxon>
        <taxon>Aphelenchoididae</taxon>
        <taxon>Bursaphelenchus</taxon>
    </lineage>
</organism>
<dbReference type="SMART" id="SM01381">
    <property type="entry name" value="7TM_GPCR_Srsx"/>
    <property type="match status" value="1"/>
</dbReference>